<dbReference type="InterPro" id="IPR019734">
    <property type="entry name" value="TPR_rpt"/>
</dbReference>
<dbReference type="Gene3D" id="1.25.40.10">
    <property type="entry name" value="Tetratricopeptide repeat domain"/>
    <property type="match status" value="1"/>
</dbReference>
<dbReference type="EMBL" id="CAINUL010000016">
    <property type="protein sequence ID" value="CAD0113327.1"/>
    <property type="molecule type" value="Genomic_DNA"/>
</dbReference>
<keyword evidence="7 11" id="KW-0653">Protein transport</keyword>
<name>A0A9N8KLY4_9PEZI</name>
<evidence type="ECO:0000256" key="10">
    <source>
        <dbReference type="ARBA" id="ARBA00023329"/>
    </source>
</evidence>
<reference evidence="13" key="1">
    <citation type="submission" date="2020-06" db="EMBL/GenBank/DDBJ databases">
        <authorList>
            <person name="Onetto C."/>
        </authorList>
    </citation>
    <scope>NUCLEOTIDE SEQUENCE</scope>
</reference>
<dbReference type="Proteomes" id="UP000745764">
    <property type="component" value="Unassembled WGS sequence"/>
</dbReference>
<keyword evidence="10 11" id="KW-0968">Cytoplasmic vesicle</keyword>
<dbReference type="Pfam" id="PF04733">
    <property type="entry name" value="Coatomer_E"/>
    <property type="match status" value="1"/>
</dbReference>
<evidence type="ECO:0000256" key="4">
    <source>
        <dbReference type="ARBA" id="ARBA00022448"/>
    </source>
</evidence>
<dbReference type="GO" id="GO:0005198">
    <property type="term" value="F:structural molecule activity"/>
    <property type="evidence" value="ECO:0007669"/>
    <property type="project" value="UniProtKB-UniRule"/>
</dbReference>
<evidence type="ECO:0000256" key="11">
    <source>
        <dbReference type="PIRNR" id="PIRNR016478"/>
    </source>
</evidence>
<dbReference type="GO" id="GO:0015031">
    <property type="term" value="P:protein transport"/>
    <property type="evidence" value="ECO:0007669"/>
    <property type="project" value="UniProtKB-UniRule"/>
</dbReference>
<evidence type="ECO:0000256" key="7">
    <source>
        <dbReference type="ARBA" id="ARBA00022927"/>
    </source>
</evidence>
<dbReference type="PROSITE" id="PS50005">
    <property type="entry name" value="TPR"/>
    <property type="match status" value="1"/>
</dbReference>
<feature type="repeat" description="TPR" evidence="12">
    <location>
        <begin position="197"/>
        <end position="230"/>
    </location>
</feature>
<keyword evidence="8 11" id="KW-0333">Golgi apparatus</keyword>
<keyword evidence="6 11" id="KW-0931">ER-Golgi transport</keyword>
<evidence type="ECO:0000313" key="14">
    <source>
        <dbReference type="Proteomes" id="UP000745764"/>
    </source>
</evidence>
<protein>
    <recommendedName>
        <fullName evidence="11">Coatomer subunit epsilon</fullName>
    </recommendedName>
</protein>
<keyword evidence="9 11" id="KW-0472">Membrane</keyword>
<dbReference type="OrthoDB" id="310217at2759"/>
<evidence type="ECO:0000256" key="12">
    <source>
        <dbReference type="PROSITE-ProRule" id="PRU00339"/>
    </source>
</evidence>
<dbReference type="GO" id="GO:0000139">
    <property type="term" value="C:Golgi membrane"/>
    <property type="evidence" value="ECO:0007669"/>
    <property type="project" value="UniProtKB-SubCell"/>
</dbReference>
<comment type="caution">
    <text evidence="13">The sequence shown here is derived from an EMBL/GenBank/DDBJ whole genome shotgun (WGS) entry which is preliminary data.</text>
</comment>
<keyword evidence="14" id="KW-1185">Reference proteome</keyword>
<evidence type="ECO:0000256" key="5">
    <source>
        <dbReference type="ARBA" id="ARBA00022490"/>
    </source>
</evidence>
<dbReference type="PIRSF" id="PIRSF016478">
    <property type="entry name" value="Coatomer_esu"/>
    <property type="match status" value="1"/>
</dbReference>
<keyword evidence="12" id="KW-0802">TPR repeat</keyword>
<dbReference type="GO" id="GO:0030126">
    <property type="term" value="C:COPI vesicle coat"/>
    <property type="evidence" value="ECO:0007669"/>
    <property type="project" value="TreeGrafter"/>
</dbReference>
<dbReference type="GO" id="GO:0006888">
    <property type="term" value="P:endoplasmic reticulum to Golgi vesicle-mediated transport"/>
    <property type="evidence" value="ECO:0007669"/>
    <property type="project" value="TreeGrafter"/>
</dbReference>
<dbReference type="GO" id="GO:0006890">
    <property type="term" value="P:retrograde vesicle-mediated transport, Golgi to endoplasmic reticulum"/>
    <property type="evidence" value="ECO:0007669"/>
    <property type="project" value="UniProtKB-UniRule"/>
</dbReference>
<sequence>MDPYSAEGELVNMHTAFIQGQYQQVIDFDTSIFSAPNQPSAQILKYRAQLALQDYSSVASAISSSDASSDPSLAAIKTYASYAASGFSSDSSVSQAESLSQSNSDDLTVQLLCAIALLSNHQGSLDAVAMATQIHLSNNRTDLAAKEAKSARAFAQDALLVNLAESWISLREGGDAKYQQAFYVFEELAQAPGSSAVSSLIAQAVSELHLGRYSEAETALQQALDVEPENVVALANAVVLFTAQGDVERAAEMKGRLQKSKGGEETELLQGLAAKKEAFDAACEKYQPKFEP</sequence>
<evidence type="ECO:0000256" key="9">
    <source>
        <dbReference type="ARBA" id="ARBA00023136"/>
    </source>
</evidence>
<dbReference type="InterPro" id="IPR011990">
    <property type="entry name" value="TPR-like_helical_dom_sf"/>
</dbReference>
<comment type="subcellular location">
    <subcellularLocation>
        <location evidence="2">Cytoplasmic vesicle</location>
        <location evidence="2">COPI-coated vesicle membrane</location>
        <topology evidence="2">Peripheral membrane protein</topology>
        <orientation evidence="2">Cytoplasmic side</orientation>
    </subcellularLocation>
    <subcellularLocation>
        <location evidence="1">Golgi apparatus membrane</location>
        <topology evidence="1">Peripheral membrane protein</topology>
        <orientation evidence="1">Cytoplasmic side</orientation>
    </subcellularLocation>
</comment>
<dbReference type="PANTHER" id="PTHR10805:SF0">
    <property type="entry name" value="COATOMER SUBUNIT EPSILON"/>
    <property type="match status" value="1"/>
</dbReference>
<dbReference type="AlphaFoldDB" id="A0A9N8KLY4"/>
<evidence type="ECO:0000256" key="8">
    <source>
        <dbReference type="ARBA" id="ARBA00023034"/>
    </source>
</evidence>
<dbReference type="GO" id="GO:0006891">
    <property type="term" value="P:intra-Golgi vesicle-mediated transport"/>
    <property type="evidence" value="ECO:0007669"/>
    <property type="project" value="TreeGrafter"/>
</dbReference>
<evidence type="ECO:0000256" key="3">
    <source>
        <dbReference type="ARBA" id="ARBA00008827"/>
    </source>
</evidence>
<keyword evidence="5 11" id="KW-0963">Cytoplasm</keyword>
<comment type="similarity">
    <text evidence="3 11">Belongs to the COPE family.</text>
</comment>
<dbReference type="InterPro" id="IPR006822">
    <property type="entry name" value="Coatomer_esu"/>
</dbReference>
<organism evidence="13 14">
    <name type="scientific">Aureobasidium uvarum</name>
    <dbReference type="NCBI Taxonomy" id="2773716"/>
    <lineage>
        <taxon>Eukaryota</taxon>
        <taxon>Fungi</taxon>
        <taxon>Dikarya</taxon>
        <taxon>Ascomycota</taxon>
        <taxon>Pezizomycotina</taxon>
        <taxon>Dothideomycetes</taxon>
        <taxon>Dothideomycetidae</taxon>
        <taxon>Dothideales</taxon>
        <taxon>Saccotheciaceae</taxon>
        <taxon>Aureobasidium</taxon>
    </lineage>
</organism>
<dbReference type="PANTHER" id="PTHR10805">
    <property type="entry name" value="COATOMER SUBUNIT EPSILON"/>
    <property type="match status" value="1"/>
</dbReference>
<evidence type="ECO:0000256" key="1">
    <source>
        <dbReference type="ARBA" id="ARBA00004255"/>
    </source>
</evidence>
<dbReference type="SUPFAM" id="SSF48452">
    <property type="entry name" value="TPR-like"/>
    <property type="match status" value="1"/>
</dbReference>
<comment type="function">
    <text evidence="11">The coatomer is a cytosolic protein complex that binds to dilysine motifs and reversibly associates with Golgi non-clathrin-coated vesicles, which further mediate biosynthetic protein transport from the ER, via the Golgi up to the trans Golgi network. The coatomer complex is required for budding from Golgi membranes, and is essential for the retrograde Golgi-to-ER transport of dilysine-tagged proteins.</text>
</comment>
<gene>
    <name evidence="13" type="ORF">AWRI4620_LOCUS7582</name>
</gene>
<proteinExistence type="inferred from homology"/>
<evidence type="ECO:0000313" key="13">
    <source>
        <dbReference type="EMBL" id="CAD0113327.1"/>
    </source>
</evidence>
<evidence type="ECO:0000256" key="6">
    <source>
        <dbReference type="ARBA" id="ARBA00022892"/>
    </source>
</evidence>
<evidence type="ECO:0000256" key="2">
    <source>
        <dbReference type="ARBA" id="ARBA00004347"/>
    </source>
</evidence>
<accession>A0A9N8KLY4</accession>
<keyword evidence="4 11" id="KW-0813">Transport</keyword>